<dbReference type="AlphaFoldDB" id="A0A1Y1RY06"/>
<evidence type="ECO:0000256" key="6">
    <source>
        <dbReference type="ARBA" id="ARBA00022989"/>
    </source>
</evidence>
<sequence>MKGITAVEKQISSFLEAVVTAFFGLILLLTILLVILRYLFNTSIVGGNELMEFLFIYTTALGAAVSLGKRSHIKVTYFVDQLPPFSRAVVDTFSLLLVLLINVVLLRLSFPWIAKVGDAASPVLRLPSWVAMISVPIGCSLAVLYCAYDIYKIWRFHDSAKGEEA</sequence>
<proteinExistence type="inferred from homology"/>
<dbReference type="PANTHER" id="PTHR35011">
    <property type="entry name" value="2,3-DIKETO-L-GULONATE TRAP TRANSPORTER SMALL PERMEASE PROTEIN YIAM"/>
    <property type="match status" value="1"/>
</dbReference>
<dbReference type="Proteomes" id="UP000192343">
    <property type="component" value="Unassembled WGS sequence"/>
</dbReference>
<comment type="subcellular location">
    <subcellularLocation>
        <location evidence="1">Cell inner membrane</location>
        <topology evidence="1">Multi-pass membrane protein</topology>
    </subcellularLocation>
</comment>
<feature type="transmembrane region" description="Helical" evidence="9">
    <location>
        <begin position="88"/>
        <end position="109"/>
    </location>
</feature>
<feature type="transmembrane region" description="Helical" evidence="9">
    <location>
        <begin position="129"/>
        <end position="151"/>
    </location>
</feature>
<dbReference type="InterPro" id="IPR055348">
    <property type="entry name" value="DctQ"/>
</dbReference>
<evidence type="ECO:0000313" key="12">
    <source>
        <dbReference type="Proteomes" id="UP000192343"/>
    </source>
</evidence>
<reference evidence="11 12" key="1">
    <citation type="submission" date="2017-03" db="EMBL/GenBank/DDBJ databases">
        <title>Draft Genome sequence of Marispirochaeta sp. strain JC444.</title>
        <authorList>
            <person name="Shivani Y."/>
            <person name="Subhash Y."/>
            <person name="Sasikala C."/>
            <person name="Ramana C."/>
        </authorList>
    </citation>
    <scope>NUCLEOTIDE SEQUENCE [LARGE SCALE GENOMIC DNA]</scope>
    <source>
        <strain evidence="11 12">JC444</strain>
    </source>
</reference>
<keyword evidence="7 9" id="KW-0472">Membrane</keyword>
<keyword evidence="3" id="KW-1003">Cell membrane</keyword>
<dbReference type="STRING" id="1963862.B4O97_08960"/>
<evidence type="ECO:0000256" key="5">
    <source>
        <dbReference type="ARBA" id="ARBA00022692"/>
    </source>
</evidence>
<dbReference type="GO" id="GO:0022857">
    <property type="term" value="F:transmembrane transporter activity"/>
    <property type="evidence" value="ECO:0007669"/>
    <property type="project" value="TreeGrafter"/>
</dbReference>
<gene>
    <name evidence="11" type="ORF">B4O97_08960</name>
</gene>
<evidence type="ECO:0000256" key="1">
    <source>
        <dbReference type="ARBA" id="ARBA00004429"/>
    </source>
</evidence>
<evidence type="ECO:0000313" key="11">
    <source>
        <dbReference type="EMBL" id="ORC35296.1"/>
    </source>
</evidence>
<evidence type="ECO:0000259" key="10">
    <source>
        <dbReference type="Pfam" id="PF04290"/>
    </source>
</evidence>
<feature type="domain" description="Tripartite ATP-independent periplasmic transporters DctQ component" evidence="10">
    <location>
        <begin position="26"/>
        <end position="155"/>
    </location>
</feature>
<evidence type="ECO:0000256" key="7">
    <source>
        <dbReference type="ARBA" id="ARBA00023136"/>
    </source>
</evidence>
<dbReference type="PANTHER" id="PTHR35011:SF2">
    <property type="entry name" value="2,3-DIKETO-L-GULONATE TRAP TRANSPORTER SMALL PERMEASE PROTEIN YIAM"/>
    <property type="match status" value="1"/>
</dbReference>
<comment type="caution">
    <text evidence="11">The sequence shown here is derived from an EMBL/GenBank/DDBJ whole genome shotgun (WGS) entry which is preliminary data.</text>
</comment>
<keyword evidence="5 9" id="KW-0812">Transmembrane</keyword>
<accession>A0A1Y1RY06</accession>
<evidence type="ECO:0000256" key="8">
    <source>
        <dbReference type="ARBA" id="ARBA00038436"/>
    </source>
</evidence>
<comment type="similarity">
    <text evidence="8">Belongs to the TRAP transporter small permease family.</text>
</comment>
<dbReference type="EMBL" id="MWQY01000009">
    <property type="protein sequence ID" value="ORC35296.1"/>
    <property type="molecule type" value="Genomic_DNA"/>
</dbReference>
<dbReference type="Pfam" id="PF04290">
    <property type="entry name" value="DctQ"/>
    <property type="match status" value="1"/>
</dbReference>
<feature type="transmembrane region" description="Helical" evidence="9">
    <location>
        <begin position="50"/>
        <end position="67"/>
    </location>
</feature>
<feature type="transmembrane region" description="Helical" evidence="9">
    <location>
        <begin position="12"/>
        <end position="38"/>
    </location>
</feature>
<evidence type="ECO:0000256" key="9">
    <source>
        <dbReference type="SAM" id="Phobius"/>
    </source>
</evidence>
<evidence type="ECO:0000256" key="4">
    <source>
        <dbReference type="ARBA" id="ARBA00022519"/>
    </source>
</evidence>
<dbReference type="RefSeq" id="WP_083050183.1">
    <property type="nucleotide sequence ID" value="NZ_MWQY01000009.1"/>
</dbReference>
<keyword evidence="6 9" id="KW-1133">Transmembrane helix</keyword>
<dbReference type="GO" id="GO:0015740">
    <property type="term" value="P:C4-dicarboxylate transport"/>
    <property type="evidence" value="ECO:0007669"/>
    <property type="project" value="TreeGrafter"/>
</dbReference>
<protein>
    <recommendedName>
        <fullName evidence="10">Tripartite ATP-independent periplasmic transporters DctQ component domain-containing protein</fullName>
    </recommendedName>
</protein>
<keyword evidence="12" id="KW-1185">Reference proteome</keyword>
<organism evidence="11 12">
    <name type="scientific">Marispirochaeta aestuarii</name>
    <dbReference type="NCBI Taxonomy" id="1963862"/>
    <lineage>
        <taxon>Bacteria</taxon>
        <taxon>Pseudomonadati</taxon>
        <taxon>Spirochaetota</taxon>
        <taxon>Spirochaetia</taxon>
        <taxon>Spirochaetales</taxon>
        <taxon>Spirochaetaceae</taxon>
        <taxon>Marispirochaeta</taxon>
    </lineage>
</organism>
<evidence type="ECO:0000256" key="3">
    <source>
        <dbReference type="ARBA" id="ARBA00022475"/>
    </source>
</evidence>
<dbReference type="InterPro" id="IPR007387">
    <property type="entry name" value="TRAP_DctQ"/>
</dbReference>
<evidence type="ECO:0000256" key="2">
    <source>
        <dbReference type="ARBA" id="ARBA00022448"/>
    </source>
</evidence>
<dbReference type="GO" id="GO:0005886">
    <property type="term" value="C:plasma membrane"/>
    <property type="evidence" value="ECO:0007669"/>
    <property type="project" value="UniProtKB-SubCell"/>
</dbReference>
<keyword evidence="4" id="KW-0997">Cell inner membrane</keyword>
<dbReference type="OrthoDB" id="9815614at2"/>
<name>A0A1Y1RY06_9SPIO</name>
<keyword evidence="2" id="KW-0813">Transport</keyword>